<accession>A0E986</accession>
<name>A0E986_PARTE</name>
<dbReference type="GO" id="GO:0006270">
    <property type="term" value="P:DNA replication initiation"/>
    <property type="evidence" value="ECO:0000318"/>
    <property type="project" value="GO_Central"/>
</dbReference>
<feature type="compositionally biased region" description="Basic and acidic residues" evidence="7">
    <location>
        <begin position="9"/>
        <end position="24"/>
    </location>
</feature>
<dbReference type="GO" id="GO:0033314">
    <property type="term" value="P:mitotic DNA replication checkpoint signaling"/>
    <property type="evidence" value="ECO:0000318"/>
    <property type="project" value="GO_Central"/>
</dbReference>
<dbReference type="InterPro" id="IPR003959">
    <property type="entry name" value="ATPase_AAA_core"/>
</dbReference>
<dbReference type="GO" id="GO:0005664">
    <property type="term" value="C:nuclear origin of replication recognition complex"/>
    <property type="evidence" value="ECO:0000318"/>
    <property type="project" value="GO_Central"/>
</dbReference>
<dbReference type="OMA" id="KAYHACL"/>
<dbReference type="GeneID" id="5045035"/>
<dbReference type="HOGENOM" id="CLU_424220_0_0_1"/>
<comment type="similarity">
    <text evidence="2 6">Belongs to the ORC1 family.</text>
</comment>
<keyword evidence="6" id="KW-0067">ATP-binding</keyword>
<dbReference type="Gene3D" id="3.40.50.300">
    <property type="entry name" value="P-loop containing nucleotide triphosphate hydrolases"/>
    <property type="match status" value="1"/>
</dbReference>
<dbReference type="InterPro" id="IPR027417">
    <property type="entry name" value="P-loop_NTPase"/>
</dbReference>
<dbReference type="SMART" id="SM00382">
    <property type="entry name" value="AAA"/>
    <property type="match status" value="1"/>
</dbReference>
<dbReference type="GO" id="GO:0005524">
    <property type="term" value="F:ATP binding"/>
    <property type="evidence" value="ECO:0007669"/>
    <property type="project" value="UniProtKB-KW"/>
</dbReference>
<dbReference type="RefSeq" id="XP_001459250.1">
    <property type="nucleotide sequence ID" value="XM_001459213.1"/>
</dbReference>
<comment type="function">
    <text evidence="6">Component of the origin recognition complex (ORC) that binds origins of replication. DNA-binding is ATP-dependent, however specific DNA sequences that define origins of replication have not been identified so far. ORC is required to assemble the pre-replication complex necessary to initiate DNA replication.</text>
</comment>
<reference evidence="9 10" key="1">
    <citation type="journal article" date="2006" name="Nature">
        <title>Global trends of whole-genome duplications revealed by the ciliate Paramecium tetraurelia.</title>
        <authorList>
            <consortium name="Genoscope"/>
            <person name="Aury J.-M."/>
            <person name="Jaillon O."/>
            <person name="Duret L."/>
            <person name="Noel B."/>
            <person name="Jubin C."/>
            <person name="Porcel B.M."/>
            <person name="Segurens B."/>
            <person name="Daubin V."/>
            <person name="Anthouard V."/>
            <person name="Aiach N."/>
            <person name="Arnaiz O."/>
            <person name="Billaut A."/>
            <person name="Beisson J."/>
            <person name="Blanc I."/>
            <person name="Bouhouche K."/>
            <person name="Camara F."/>
            <person name="Duharcourt S."/>
            <person name="Guigo R."/>
            <person name="Gogendeau D."/>
            <person name="Katinka M."/>
            <person name="Keller A.-M."/>
            <person name="Kissmehl R."/>
            <person name="Klotz C."/>
            <person name="Koll F."/>
            <person name="Le Moue A."/>
            <person name="Lepere C."/>
            <person name="Malinsky S."/>
            <person name="Nowacki M."/>
            <person name="Nowak J.K."/>
            <person name="Plattner H."/>
            <person name="Poulain J."/>
            <person name="Ruiz F."/>
            <person name="Serrano V."/>
            <person name="Zagulski M."/>
            <person name="Dessen P."/>
            <person name="Betermier M."/>
            <person name="Weissenbach J."/>
            <person name="Scarpelli C."/>
            <person name="Schachter V."/>
            <person name="Sperling L."/>
            <person name="Meyer E."/>
            <person name="Cohen J."/>
            <person name="Wincker P."/>
        </authorList>
    </citation>
    <scope>NUCLEOTIDE SEQUENCE [LARGE SCALE GENOMIC DNA]</scope>
    <source>
        <strain evidence="9 10">Stock d4-2</strain>
    </source>
</reference>
<comment type="subcellular location">
    <subcellularLocation>
        <location evidence="1 6">Nucleus</location>
    </subcellularLocation>
</comment>
<evidence type="ECO:0000313" key="10">
    <source>
        <dbReference type="Proteomes" id="UP000000600"/>
    </source>
</evidence>
<sequence>MAPKKKASKKETQPTKKQPAKIEKVQPAPIPPSVVQNKPKNIKPDFYFVIPQDEEEHYRREVYQRRENKNKSCIDMNEIRQRDNFAPQEIPVINKVSQKIVIEQECTNDSSQLFTLNQSELPTSASRQLNKPKILSIKPKKLTMTVKPSDDAMDMEDDWYQELNKDINHTKHFLLGVPKQQSSHNEKSLTTERNSMTKNTKKMDLDLQIEPTQTQTTVKLTKVMKTKLDSMNECYNSLLEATIPEEILCRDYEKDLITKFIEDGIKSNGQSQALYISGVPGIGKTATVMEAQKKLSSKKDNFQFIYANAMNFGLPDNIYSYLLEKITTIKDASKAQACILLTELFTKGSLPATYKAYDKSVIKKNRVILLDECDNLFTPDQQVLYNLVDWPQQKHAKLTIIMIANTMDFPERLKPKLQSRLGNHRVVFRPYTSAQIETILQQRMKDKKIKELFASNTLNYLGKKIATISTDIRKTLCVCRKAIEIGREELQRTGQFKQIEVNHVKLAYDRIYNKAYHACLNSFSKSLKLLLITTALEIHIKGYNVANLQQVLQRYNQYLIQNKDDPIGYQEMKQILMKLSELNLVEIKEQNILLTKTSWQQKVNDSLQKDNLRNINDVIIHLKINVDDIKNGLSNDTLFQQFSQFF</sequence>
<evidence type="ECO:0000256" key="5">
    <source>
        <dbReference type="ARBA" id="ARBA00023242"/>
    </source>
</evidence>
<keyword evidence="5 6" id="KW-0539">Nucleus</keyword>
<dbReference type="FunFam" id="3.40.50.300:FF:003008">
    <property type="entry name" value="Origin recognition complex subunit 1"/>
    <property type="match status" value="1"/>
</dbReference>
<evidence type="ECO:0000256" key="3">
    <source>
        <dbReference type="ARBA" id="ARBA00022705"/>
    </source>
</evidence>
<evidence type="ECO:0000256" key="4">
    <source>
        <dbReference type="ARBA" id="ARBA00023125"/>
    </source>
</evidence>
<keyword evidence="3 6" id="KW-0235">DNA replication</keyword>
<dbReference type="InParanoid" id="A0E986"/>
<evidence type="ECO:0000256" key="1">
    <source>
        <dbReference type="ARBA" id="ARBA00004123"/>
    </source>
</evidence>
<keyword evidence="10" id="KW-1185">Reference proteome</keyword>
<organism evidence="9 10">
    <name type="scientific">Paramecium tetraurelia</name>
    <dbReference type="NCBI Taxonomy" id="5888"/>
    <lineage>
        <taxon>Eukaryota</taxon>
        <taxon>Sar</taxon>
        <taxon>Alveolata</taxon>
        <taxon>Ciliophora</taxon>
        <taxon>Intramacronucleata</taxon>
        <taxon>Oligohymenophorea</taxon>
        <taxon>Peniculida</taxon>
        <taxon>Parameciidae</taxon>
        <taxon>Paramecium</taxon>
    </lineage>
</organism>
<protein>
    <recommendedName>
        <fullName evidence="6">Origin recognition complex subunit 1</fullName>
    </recommendedName>
</protein>
<dbReference type="InterPro" id="IPR050311">
    <property type="entry name" value="ORC1/CDC6"/>
</dbReference>
<dbReference type="AlphaFoldDB" id="A0E986"/>
<dbReference type="eggNOG" id="KOG1514">
    <property type="taxonomic scope" value="Eukaryota"/>
</dbReference>
<gene>
    <name evidence="9" type="ORF">GSPATT00024584001</name>
</gene>
<feature type="region of interest" description="Disordered" evidence="7">
    <location>
        <begin position="1"/>
        <end position="38"/>
    </location>
</feature>
<dbReference type="STRING" id="5888.A0E986"/>
<evidence type="ECO:0000313" key="9">
    <source>
        <dbReference type="EMBL" id="CAK91853.1"/>
    </source>
</evidence>
<comment type="subunit">
    <text evidence="6">ORC is composed of six subunits.</text>
</comment>
<dbReference type="EMBL" id="CT868665">
    <property type="protein sequence ID" value="CAK91853.1"/>
    <property type="molecule type" value="Genomic_DNA"/>
</dbReference>
<dbReference type="Proteomes" id="UP000000600">
    <property type="component" value="Unassembled WGS sequence"/>
</dbReference>
<dbReference type="OrthoDB" id="1926878at2759"/>
<dbReference type="Pfam" id="PF00004">
    <property type="entry name" value="AAA"/>
    <property type="match status" value="1"/>
</dbReference>
<evidence type="ECO:0000259" key="8">
    <source>
        <dbReference type="SMART" id="SM00382"/>
    </source>
</evidence>
<dbReference type="GO" id="GO:0003688">
    <property type="term" value="F:DNA replication origin binding"/>
    <property type="evidence" value="ECO:0000318"/>
    <property type="project" value="GO_Central"/>
</dbReference>
<dbReference type="InterPro" id="IPR003593">
    <property type="entry name" value="AAA+_ATPase"/>
</dbReference>
<dbReference type="PANTHER" id="PTHR10763:SF23">
    <property type="entry name" value="ORIGIN RECOGNITION COMPLEX SUBUNIT 1"/>
    <property type="match status" value="1"/>
</dbReference>
<feature type="domain" description="AAA+ ATPase" evidence="8">
    <location>
        <begin position="270"/>
        <end position="432"/>
    </location>
</feature>
<evidence type="ECO:0000256" key="2">
    <source>
        <dbReference type="ARBA" id="ARBA00008398"/>
    </source>
</evidence>
<proteinExistence type="inferred from homology"/>
<evidence type="ECO:0000256" key="7">
    <source>
        <dbReference type="SAM" id="MobiDB-lite"/>
    </source>
</evidence>
<dbReference type="KEGG" id="ptm:GSPATT00024584001"/>
<dbReference type="PANTHER" id="PTHR10763">
    <property type="entry name" value="CELL DIVISION CONTROL PROTEIN 6-RELATED"/>
    <property type="match status" value="1"/>
</dbReference>
<dbReference type="SUPFAM" id="SSF52540">
    <property type="entry name" value="P-loop containing nucleoside triphosphate hydrolases"/>
    <property type="match status" value="1"/>
</dbReference>
<keyword evidence="6" id="KW-0547">Nucleotide-binding</keyword>
<dbReference type="GO" id="GO:0016887">
    <property type="term" value="F:ATP hydrolysis activity"/>
    <property type="evidence" value="ECO:0007669"/>
    <property type="project" value="InterPro"/>
</dbReference>
<keyword evidence="4 6" id="KW-0238">DNA-binding</keyword>
<evidence type="ECO:0000256" key="6">
    <source>
        <dbReference type="RuleBase" id="RU365058"/>
    </source>
</evidence>